<dbReference type="STRING" id="999630.TUZN_2035"/>
<dbReference type="GO" id="GO:0005886">
    <property type="term" value="C:plasma membrane"/>
    <property type="evidence" value="ECO:0007669"/>
    <property type="project" value="UniProtKB-SubCell"/>
</dbReference>
<comment type="subcellular location">
    <subcellularLocation>
        <location evidence="1">Cell membrane</location>
        <topology evidence="1">Multi-pass membrane protein</topology>
    </subcellularLocation>
</comment>
<evidence type="ECO:0000313" key="6">
    <source>
        <dbReference type="EMBL" id="AEA13493.1"/>
    </source>
</evidence>
<feature type="transmembrane region" description="Helical" evidence="5">
    <location>
        <begin position="224"/>
        <end position="245"/>
    </location>
</feature>
<dbReference type="PANTHER" id="PTHR42723:SF1">
    <property type="entry name" value="CHLOROPHYLL SYNTHASE, CHLOROPLASTIC"/>
    <property type="match status" value="1"/>
</dbReference>
<dbReference type="KEGG" id="tuz:TUZN_2035"/>
<dbReference type="RefSeq" id="WP_013680828.1">
    <property type="nucleotide sequence ID" value="NC_015315.1"/>
</dbReference>
<evidence type="ECO:0000256" key="2">
    <source>
        <dbReference type="ARBA" id="ARBA00022692"/>
    </source>
</evidence>
<organism evidence="6 7">
    <name type="scientific">Thermoproteus uzoniensis (strain 768-20)</name>
    <dbReference type="NCBI Taxonomy" id="999630"/>
    <lineage>
        <taxon>Archaea</taxon>
        <taxon>Thermoproteota</taxon>
        <taxon>Thermoprotei</taxon>
        <taxon>Thermoproteales</taxon>
        <taxon>Thermoproteaceae</taxon>
        <taxon>Thermoproteus</taxon>
    </lineage>
</organism>
<accession>F2L568</accession>
<dbReference type="Gene3D" id="1.10.357.140">
    <property type="entry name" value="UbiA prenyltransferase"/>
    <property type="match status" value="1"/>
</dbReference>
<evidence type="ECO:0000313" key="7">
    <source>
        <dbReference type="Proteomes" id="UP000008138"/>
    </source>
</evidence>
<dbReference type="CDD" id="cd13961">
    <property type="entry name" value="PT_UbiA_DGGGPS"/>
    <property type="match status" value="1"/>
</dbReference>
<dbReference type="EMBL" id="CP002590">
    <property type="protein sequence ID" value="AEA13493.1"/>
    <property type="molecule type" value="Genomic_DNA"/>
</dbReference>
<dbReference type="InterPro" id="IPR050475">
    <property type="entry name" value="Prenyltransferase_related"/>
</dbReference>
<feature type="transmembrane region" description="Helical" evidence="5">
    <location>
        <begin position="147"/>
        <end position="165"/>
    </location>
</feature>
<evidence type="ECO:0000256" key="5">
    <source>
        <dbReference type="SAM" id="Phobius"/>
    </source>
</evidence>
<evidence type="ECO:0000256" key="4">
    <source>
        <dbReference type="ARBA" id="ARBA00023136"/>
    </source>
</evidence>
<gene>
    <name evidence="6" type="ordered locus">TUZN_2035</name>
</gene>
<dbReference type="OrthoDB" id="11851at2157"/>
<dbReference type="InterPro" id="IPR044878">
    <property type="entry name" value="UbiA_sf"/>
</dbReference>
<evidence type="ECO:0000256" key="1">
    <source>
        <dbReference type="ARBA" id="ARBA00004651"/>
    </source>
</evidence>
<dbReference type="PANTHER" id="PTHR42723">
    <property type="entry name" value="CHLOROPHYLL SYNTHASE"/>
    <property type="match status" value="1"/>
</dbReference>
<name>F2L568_THEU7</name>
<feature type="transmembrane region" description="Helical" evidence="5">
    <location>
        <begin position="88"/>
        <end position="116"/>
    </location>
</feature>
<keyword evidence="3 5" id="KW-1133">Transmembrane helix</keyword>
<keyword evidence="2 5" id="KW-0812">Transmembrane</keyword>
<evidence type="ECO:0000256" key="3">
    <source>
        <dbReference type="ARBA" id="ARBA00022989"/>
    </source>
</evidence>
<keyword evidence="4 5" id="KW-0472">Membrane</keyword>
<keyword evidence="7" id="KW-1185">Reference proteome</keyword>
<dbReference type="Pfam" id="PF01040">
    <property type="entry name" value="UbiA"/>
    <property type="match status" value="1"/>
</dbReference>
<sequence length="277" mass="29037">MRQYWRLIRGEHGVLTAISSVASYIIAGGRAPLESALIGASAFLAEAGMFAHNDLANLQEDRVNRPDAPLVTGAVSVRAAKAVAVASYLLGLILASFLTWQALTIYLVAAALGALYNEKGKRVPFVGNFIVAFLTSMVYPYGMAAAGAVDIYLLLLFAASLLANFGRELVKTAIDYPGDLAAGVRTAATVLGPRRAADLGAYFALASSTVGIYLAYALTASGMYVLLAGVASTTAALIVLSILCIRGRWQLFRRGSLAAFGITLIALLAQGVLIAIF</sequence>
<feature type="transmembrane region" description="Helical" evidence="5">
    <location>
        <begin position="257"/>
        <end position="276"/>
    </location>
</feature>
<dbReference type="GO" id="GO:0016765">
    <property type="term" value="F:transferase activity, transferring alkyl or aryl (other than methyl) groups"/>
    <property type="evidence" value="ECO:0007669"/>
    <property type="project" value="InterPro"/>
</dbReference>
<reference evidence="6 7" key="1">
    <citation type="journal article" date="2011" name="J. Bacteriol.">
        <title>Complete genome sequence of the thermoacidophilic crenarchaeon Thermoproteus uzoniensis 768-20.</title>
        <authorList>
            <person name="Mardanov A.V."/>
            <person name="Gumerov V.M."/>
            <person name="Beletsky A.V."/>
            <person name="Prokofeva M.I."/>
            <person name="Bonch-Osmolovskaya E.A."/>
            <person name="Ravin N.V."/>
            <person name="Skryabin K.G."/>
        </authorList>
    </citation>
    <scope>NUCLEOTIDE SEQUENCE [LARGE SCALE GENOMIC DNA]</scope>
    <source>
        <strain evidence="6 7">768-20</strain>
    </source>
</reference>
<dbReference type="HOGENOM" id="CLU_073311_1_1_2"/>
<dbReference type="InterPro" id="IPR000537">
    <property type="entry name" value="UbiA_prenyltransferase"/>
</dbReference>
<reference key="2">
    <citation type="submission" date="2011-03" db="EMBL/GenBank/DDBJ databases">
        <title>Complete genome sequence of the thermoacidophilic crenarchaeon Thermoproteus uzoniensis 768-20.</title>
        <authorList>
            <person name="Mardanov A.V."/>
            <person name="Gumerov V.M."/>
            <person name="Beletsky A.V."/>
            <person name="Prokofeva M.I."/>
            <person name="Bonch-Osmolovskaya E.A."/>
            <person name="Ravin N.V."/>
            <person name="Skryabin K.G."/>
        </authorList>
    </citation>
    <scope>NUCLEOTIDE SEQUENCE</scope>
    <source>
        <strain>768-20</strain>
    </source>
</reference>
<protein>
    <submittedName>
        <fullName evidence="6">UbiA prenyltransferase</fullName>
    </submittedName>
</protein>
<proteinExistence type="predicted"/>
<feature type="transmembrane region" description="Helical" evidence="5">
    <location>
        <begin position="199"/>
        <end position="218"/>
    </location>
</feature>
<dbReference type="Proteomes" id="UP000008138">
    <property type="component" value="Chromosome"/>
</dbReference>
<dbReference type="eggNOG" id="arCOG00476">
    <property type="taxonomic scope" value="Archaea"/>
</dbReference>
<dbReference type="GeneID" id="10361546"/>
<dbReference type="AlphaFoldDB" id="F2L568"/>